<feature type="chain" id="PRO_5036360369" evidence="2">
    <location>
        <begin position="19"/>
        <end position="106"/>
    </location>
</feature>
<dbReference type="EMBL" id="HAHM01000191">
    <property type="protein sequence ID" value="SNX34736.1"/>
    <property type="molecule type" value="Transcribed_RNA"/>
</dbReference>
<evidence type="ECO:0000256" key="2">
    <source>
        <dbReference type="SAM" id="SignalP"/>
    </source>
</evidence>
<proteinExistence type="predicted"/>
<dbReference type="EMBL" id="HAHM01000200">
    <property type="protein sequence ID" value="SNX34862.1"/>
    <property type="molecule type" value="Transcribed_RNA"/>
</dbReference>
<accession>A0A4V6MK88</accession>
<feature type="signal peptide" evidence="2">
    <location>
        <begin position="1"/>
        <end position="18"/>
    </location>
</feature>
<feature type="coiled-coil region" evidence="1">
    <location>
        <begin position="41"/>
        <end position="73"/>
    </location>
</feature>
<evidence type="ECO:0000313" key="3">
    <source>
        <dbReference type="EMBL" id="SNX34778.1"/>
    </source>
</evidence>
<dbReference type="EMBL" id="HAHM01000194">
    <property type="protein sequence ID" value="SNX34778.1"/>
    <property type="molecule type" value="Transcribed_RNA"/>
</dbReference>
<organism evidence="3">
    <name type="scientific">Liphistius thaleban</name>
    <dbReference type="NCBI Taxonomy" id="1905330"/>
    <lineage>
        <taxon>Eukaryota</taxon>
        <taxon>Metazoa</taxon>
        <taxon>Ecdysozoa</taxon>
        <taxon>Arthropoda</taxon>
        <taxon>Chelicerata</taxon>
        <taxon>Arachnida</taxon>
        <taxon>Araneae</taxon>
        <taxon>Mesothelae</taxon>
        <taxon>Liphistiidae</taxon>
        <taxon>Liphistius</taxon>
    </lineage>
</organism>
<dbReference type="EMBL" id="HAHM01000185">
    <property type="protein sequence ID" value="SNX34692.1"/>
    <property type="molecule type" value="Transcribed_RNA"/>
</dbReference>
<dbReference type="AlphaFoldDB" id="A0A4V6MK88"/>
<dbReference type="EMBL" id="HAHM01000201">
    <property type="protein sequence ID" value="SNX34878.1"/>
    <property type="molecule type" value="Transcribed_RNA"/>
</dbReference>
<evidence type="ECO:0000256" key="1">
    <source>
        <dbReference type="SAM" id="Coils"/>
    </source>
</evidence>
<name>A0A4V6MK88_9ARAC</name>
<reference evidence="3" key="2">
    <citation type="submission" date="2019-05" db="EMBL/GenBank/DDBJ databases">
        <title>Unravelling the molecular evolution of spider venoms.</title>
        <authorList>
            <person name="Pineda S."/>
        </authorList>
    </citation>
    <scope>NUCLEOTIDE SEQUENCE</scope>
</reference>
<dbReference type="EMBL" id="HAHM01000199">
    <property type="protein sequence ID" value="SNX34852.1"/>
    <property type="molecule type" value="Transcribed_RNA"/>
</dbReference>
<protein>
    <submittedName>
        <fullName evidence="3">U106-Liphistoxin-Lth1a_1</fullName>
    </submittedName>
</protein>
<keyword evidence="2" id="KW-0732">Signal</keyword>
<sequence>MYLWLIQLLLVLFHKMDSHLQYHCLQHQVLLQLKQELFPQFKKLLQRLNEVLNEKQTQQHQLLTQAMKQAVNRRWIQKQQKYLLGGKVAVLLRNPQKICQIHRSQL</sequence>
<dbReference type="EMBL" id="HAHM01000196">
    <property type="protein sequence ID" value="SNX34821.1"/>
    <property type="molecule type" value="Transcribed_RNA"/>
</dbReference>
<reference evidence="3" key="1">
    <citation type="submission" date="2017-05" db="EMBL/GenBank/DDBJ databases">
        <authorList>
            <person name="QRISCLOUD D."/>
        </authorList>
    </citation>
    <scope>NUCLEOTIDE SEQUENCE</scope>
</reference>
<dbReference type="EMBL" id="HAHM01000197">
    <property type="protein sequence ID" value="SNX34822.1"/>
    <property type="molecule type" value="Transcribed_RNA"/>
</dbReference>
<keyword evidence="1" id="KW-0175">Coiled coil</keyword>